<evidence type="ECO:0000256" key="1">
    <source>
        <dbReference type="ARBA" id="ARBA00007521"/>
    </source>
</evidence>
<dbReference type="SUPFAM" id="SSF50118">
    <property type="entry name" value="Cell growth inhibitor/plasmid maintenance toxic component"/>
    <property type="match status" value="1"/>
</dbReference>
<name>A0AAW7AMC0_9STAP</name>
<accession>A0AAW7AMC0</accession>
<dbReference type="EMBL" id="JARGCK010000011">
    <property type="protein sequence ID" value="MDK9866685.1"/>
    <property type="molecule type" value="Genomic_DNA"/>
</dbReference>
<dbReference type="RefSeq" id="WP_285324242.1">
    <property type="nucleotide sequence ID" value="NZ_JARGCK010000011.1"/>
</dbReference>
<evidence type="ECO:0000313" key="8">
    <source>
        <dbReference type="Proteomes" id="UP001174037"/>
    </source>
</evidence>
<dbReference type="InterPro" id="IPR011067">
    <property type="entry name" value="Plasmid_toxin/cell-grow_inhib"/>
</dbReference>
<dbReference type="Pfam" id="PF02452">
    <property type="entry name" value="PemK_toxin"/>
    <property type="match status" value="1"/>
</dbReference>
<dbReference type="AlphaFoldDB" id="A0AAW7AMC0"/>
<keyword evidence="3" id="KW-1277">Toxin-antitoxin system</keyword>
<dbReference type="Proteomes" id="UP001174037">
    <property type="component" value="Unassembled WGS sequence"/>
</dbReference>
<comment type="similarity">
    <text evidence="1">Belongs to the PemK/MazF family.</text>
</comment>
<evidence type="ECO:0000256" key="6">
    <source>
        <dbReference type="SAM" id="Coils"/>
    </source>
</evidence>
<protein>
    <recommendedName>
        <fullName evidence="2">Endoribonuclease MazF</fullName>
    </recommendedName>
    <alternativeName>
        <fullName evidence="4">Toxin MazF</fullName>
    </alternativeName>
    <alternativeName>
        <fullName evidence="5">mRNA interferase MazF</fullName>
    </alternativeName>
</protein>
<comment type="caution">
    <text evidence="7">The sequence shown here is derived from an EMBL/GenBank/DDBJ whole genome shotgun (WGS) entry which is preliminary data.</text>
</comment>
<gene>
    <name evidence="7" type="ORF">P1A27_12100</name>
</gene>
<dbReference type="Gene3D" id="2.30.30.110">
    <property type="match status" value="1"/>
</dbReference>
<reference evidence="7" key="2">
    <citation type="submission" date="2023-03" db="EMBL/GenBank/DDBJ databases">
        <authorList>
            <person name="Vazquez L."/>
            <person name="Rodriguez J."/>
            <person name="Mayo B."/>
            <person name="Florez A.B."/>
        </authorList>
    </citation>
    <scope>NUCLEOTIDE SEQUENCE</scope>
    <source>
        <strain evidence="7">5A3I</strain>
    </source>
</reference>
<evidence type="ECO:0000256" key="2">
    <source>
        <dbReference type="ARBA" id="ARBA00019638"/>
    </source>
</evidence>
<evidence type="ECO:0000313" key="7">
    <source>
        <dbReference type="EMBL" id="MDK9866685.1"/>
    </source>
</evidence>
<evidence type="ECO:0000256" key="4">
    <source>
        <dbReference type="ARBA" id="ARBA00031226"/>
    </source>
</evidence>
<sequence length="237" mass="27579">MRKNVIDANSKLNNSNKNLKLSYEKSHDKNLKLLYMPHWIEFYSASLKNEVLRKQKYYKTFSKGAIIYVKLGSNIGSEFSGNHFCVVLDNKDNKMKETITIVPLSSKNNKNYIKLNTTLFDLTIQNLKIKVSKCRKNLDNLTSKNKNCREEYVFSNDENSNFKNIEKQVSEIETLLNIYGKHKNKETFANISGITTLSKKRIMKINDSDPTGEMIINDNDLKNIHEQIQVKYLYNNC</sequence>
<feature type="coiled-coil region" evidence="6">
    <location>
        <begin position="124"/>
        <end position="158"/>
    </location>
</feature>
<dbReference type="InterPro" id="IPR003477">
    <property type="entry name" value="PemK-like"/>
</dbReference>
<dbReference type="GO" id="GO:0003677">
    <property type="term" value="F:DNA binding"/>
    <property type="evidence" value="ECO:0007669"/>
    <property type="project" value="InterPro"/>
</dbReference>
<organism evidence="7 8">
    <name type="scientific">Staphylococcus equorum</name>
    <dbReference type="NCBI Taxonomy" id="246432"/>
    <lineage>
        <taxon>Bacteria</taxon>
        <taxon>Bacillati</taxon>
        <taxon>Bacillota</taxon>
        <taxon>Bacilli</taxon>
        <taxon>Bacillales</taxon>
        <taxon>Staphylococcaceae</taxon>
        <taxon>Staphylococcus</taxon>
    </lineage>
</organism>
<evidence type="ECO:0000256" key="3">
    <source>
        <dbReference type="ARBA" id="ARBA00022649"/>
    </source>
</evidence>
<keyword evidence="6" id="KW-0175">Coiled coil</keyword>
<reference evidence="7" key="1">
    <citation type="journal article" date="2023" name="Int. J. Mol. Sci.">
        <title>Antibiotic Resistance/Susceptibility Profiles of Staphylococcus equorum Strains from Cheese, and Genome Analysis for Antibiotic Resistance Genes.</title>
        <authorList>
            <person name="Vazquez L."/>
            <person name="Srednik M.E."/>
            <person name="Rodriguez J."/>
            <person name="Florez A.B."/>
            <person name="Mayo B."/>
        </authorList>
    </citation>
    <scope>NUCLEOTIDE SEQUENCE</scope>
    <source>
        <strain evidence="7">5A3I</strain>
    </source>
</reference>
<evidence type="ECO:0000256" key="5">
    <source>
        <dbReference type="ARBA" id="ARBA00032054"/>
    </source>
</evidence>
<proteinExistence type="inferred from homology"/>